<accession>A0A832UMV7</accession>
<sequence>MKAKIFFVILAIAIFAAAFLILSQQKDVEQGNLLEIRLVNSEGKEIKIFAEIADNETELATGLSGRGKIPENRGMFFIFPEEGTLSFWMKDMKFPLDMIFFDSQFNIVDINENAQPCRTVIGCPIYPSKKPAKYVLEINAGLIRKYNIKIGDRAII</sequence>
<organism evidence="1 2">
    <name type="scientific">Candidatus Naiadarchaeum limnaeum</name>
    <dbReference type="NCBI Taxonomy" id="2756139"/>
    <lineage>
        <taxon>Archaea</taxon>
        <taxon>Candidatus Undinarchaeota</taxon>
        <taxon>Candidatus Undinarchaeia</taxon>
        <taxon>Candidatus Naiadarchaeales</taxon>
        <taxon>Candidatus Naiadarchaeaceae</taxon>
        <taxon>Candidatus Naiadarchaeum</taxon>
    </lineage>
</organism>
<dbReference type="InterPro" id="IPR038695">
    <property type="entry name" value="Saro_0823-like_sf"/>
</dbReference>
<name>A0A832UMV7_9ARCH</name>
<dbReference type="InterPro" id="IPR003795">
    <property type="entry name" value="DUF192"/>
</dbReference>
<dbReference type="AlphaFoldDB" id="A0A832UMV7"/>
<gene>
    <name evidence="1" type="ORF">H1016_01095</name>
</gene>
<reference evidence="1 2" key="1">
    <citation type="journal article" name="Nat. Commun.">
        <title>Undinarchaeota illuminate DPANN phylogeny and the impact of gene transfer on archaeal evolution.</title>
        <authorList>
            <person name="Dombrowski N."/>
            <person name="Williams T.A."/>
            <person name="Sun J."/>
            <person name="Woodcroft B.J."/>
            <person name="Lee J.H."/>
            <person name="Minh B.Q."/>
            <person name="Rinke C."/>
            <person name="Spang A."/>
        </authorList>
    </citation>
    <scope>NUCLEOTIDE SEQUENCE [LARGE SCALE GENOMIC DNA]</scope>
    <source>
        <strain evidence="1">MAG_bin1129</strain>
    </source>
</reference>
<dbReference type="PANTHER" id="PTHR37953">
    <property type="entry name" value="UPF0127 PROTEIN MJ1496"/>
    <property type="match status" value="1"/>
</dbReference>
<comment type="caution">
    <text evidence="1">The sequence shown here is derived from an EMBL/GenBank/DDBJ whole genome shotgun (WGS) entry which is preliminary data.</text>
</comment>
<evidence type="ECO:0000313" key="2">
    <source>
        <dbReference type="Proteomes" id="UP000646946"/>
    </source>
</evidence>
<dbReference type="EMBL" id="DVAB01000010">
    <property type="protein sequence ID" value="HIK00119.1"/>
    <property type="molecule type" value="Genomic_DNA"/>
</dbReference>
<proteinExistence type="predicted"/>
<evidence type="ECO:0000313" key="1">
    <source>
        <dbReference type="EMBL" id="HIK00119.1"/>
    </source>
</evidence>
<dbReference type="Gene3D" id="2.60.120.1140">
    <property type="entry name" value="Protein of unknown function DUF192"/>
    <property type="match status" value="1"/>
</dbReference>
<dbReference type="Pfam" id="PF02643">
    <property type="entry name" value="DUF192"/>
    <property type="match status" value="1"/>
</dbReference>
<dbReference type="Proteomes" id="UP000646946">
    <property type="component" value="Unassembled WGS sequence"/>
</dbReference>
<protein>
    <submittedName>
        <fullName evidence="1">DUF192 domain-containing protein</fullName>
    </submittedName>
</protein>
<dbReference type="PANTHER" id="PTHR37953:SF1">
    <property type="entry name" value="UPF0127 PROTEIN MJ1496"/>
    <property type="match status" value="1"/>
</dbReference>
<keyword evidence="2" id="KW-1185">Reference proteome</keyword>